<comment type="caution">
    <text evidence="1">The sequence shown here is derived from an EMBL/GenBank/DDBJ whole genome shotgun (WGS) entry which is preliminary data.</text>
</comment>
<evidence type="ECO:0000313" key="1">
    <source>
        <dbReference type="EMBL" id="EHL00031.1"/>
    </source>
</evidence>
<protein>
    <submittedName>
        <fullName evidence="1">Uncharacterized protein</fullName>
    </submittedName>
</protein>
<proteinExistence type="predicted"/>
<gene>
    <name evidence="1" type="ORF">M7I_4113</name>
</gene>
<dbReference type="InParanoid" id="H0ENB0"/>
<dbReference type="Proteomes" id="UP000005446">
    <property type="component" value="Unassembled WGS sequence"/>
</dbReference>
<organism evidence="1 2">
    <name type="scientific">Glarea lozoyensis (strain ATCC 74030 / MF5533)</name>
    <dbReference type="NCBI Taxonomy" id="1104152"/>
    <lineage>
        <taxon>Eukaryota</taxon>
        <taxon>Fungi</taxon>
        <taxon>Dikarya</taxon>
        <taxon>Ascomycota</taxon>
        <taxon>Pezizomycotina</taxon>
        <taxon>Leotiomycetes</taxon>
        <taxon>Helotiales</taxon>
        <taxon>Helotiaceae</taxon>
        <taxon>Glarea</taxon>
    </lineage>
</organism>
<accession>H0ENB0</accession>
<reference evidence="1 2" key="1">
    <citation type="journal article" date="2012" name="Eukaryot. Cell">
        <title>Genome sequence of the fungus Glarea lozoyensis: the first genome sequence of a species from the Helotiaceae family.</title>
        <authorList>
            <person name="Youssar L."/>
            <person name="Gruening B.A."/>
            <person name="Erxleben A."/>
            <person name="Guenther S."/>
            <person name="Huettel W."/>
        </authorList>
    </citation>
    <scope>NUCLEOTIDE SEQUENCE [LARGE SCALE GENOMIC DNA]</scope>
    <source>
        <strain evidence="2">ATCC 74030 / MF5533</strain>
    </source>
</reference>
<dbReference type="EMBL" id="AGUE01000101">
    <property type="protein sequence ID" value="EHL00031.1"/>
    <property type="molecule type" value="Genomic_DNA"/>
</dbReference>
<sequence length="51" mass="5674">MSVANGKAEKLSEKSLKTRSRFLPRSSIDEITVKEVIVLLCGKSVQPEKLE</sequence>
<dbReference type="AlphaFoldDB" id="H0ENB0"/>
<dbReference type="HOGENOM" id="CLU_3106533_0_0_1"/>
<keyword evidence="2" id="KW-1185">Reference proteome</keyword>
<evidence type="ECO:0000313" key="2">
    <source>
        <dbReference type="Proteomes" id="UP000005446"/>
    </source>
</evidence>
<name>H0ENB0_GLAL7</name>